<sequence length="71" mass="7600">MLTPCFRSASLFSMPFKNSWNATSDKLHSLRALAAISLAIRSLSLSFFPSSDSITSLTFASTSSALTSSFS</sequence>
<dbReference type="EMBL" id="GBRH01251743">
    <property type="protein sequence ID" value="JAD46152.1"/>
    <property type="molecule type" value="Transcribed_RNA"/>
</dbReference>
<reference evidence="1" key="2">
    <citation type="journal article" date="2015" name="Data Brief">
        <title>Shoot transcriptome of the giant reed, Arundo donax.</title>
        <authorList>
            <person name="Barrero R.A."/>
            <person name="Guerrero F.D."/>
            <person name="Moolhuijzen P."/>
            <person name="Goolsby J.A."/>
            <person name="Tidwell J."/>
            <person name="Bellgard S.E."/>
            <person name="Bellgard M.I."/>
        </authorList>
    </citation>
    <scope>NUCLEOTIDE SEQUENCE</scope>
    <source>
        <tissue evidence="1">Shoot tissue taken approximately 20 cm above the soil surface</tissue>
    </source>
</reference>
<dbReference type="AlphaFoldDB" id="A0A0A9AGE7"/>
<organism evidence="1">
    <name type="scientific">Arundo donax</name>
    <name type="common">Giant reed</name>
    <name type="synonym">Donax arundinaceus</name>
    <dbReference type="NCBI Taxonomy" id="35708"/>
    <lineage>
        <taxon>Eukaryota</taxon>
        <taxon>Viridiplantae</taxon>
        <taxon>Streptophyta</taxon>
        <taxon>Embryophyta</taxon>
        <taxon>Tracheophyta</taxon>
        <taxon>Spermatophyta</taxon>
        <taxon>Magnoliopsida</taxon>
        <taxon>Liliopsida</taxon>
        <taxon>Poales</taxon>
        <taxon>Poaceae</taxon>
        <taxon>PACMAD clade</taxon>
        <taxon>Arundinoideae</taxon>
        <taxon>Arundineae</taxon>
        <taxon>Arundo</taxon>
    </lineage>
</organism>
<reference evidence="1" key="1">
    <citation type="submission" date="2014-09" db="EMBL/GenBank/DDBJ databases">
        <authorList>
            <person name="Magalhaes I.L.F."/>
            <person name="Oliveira U."/>
            <person name="Santos F.R."/>
            <person name="Vidigal T.H.D.A."/>
            <person name="Brescovit A.D."/>
            <person name="Santos A.J."/>
        </authorList>
    </citation>
    <scope>NUCLEOTIDE SEQUENCE</scope>
    <source>
        <tissue evidence="1">Shoot tissue taken approximately 20 cm above the soil surface</tissue>
    </source>
</reference>
<protein>
    <submittedName>
        <fullName evidence="1">Uncharacterized protein</fullName>
    </submittedName>
</protein>
<evidence type="ECO:0000313" key="1">
    <source>
        <dbReference type="EMBL" id="JAD46152.1"/>
    </source>
</evidence>
<name>A0A0A9AGE7_ARUDO</name>
<proteinExistence type="predicted"/>
<accession>A0A0A9AGE7</accession>